<dbReference type="EMBL" id="JBHSMP010000020">
    <property type="protein sequence ID" value="MFC5430601.1"/>
    <property type="molecule type" value="Genomic_DNA"/>
</dbReference>
<dbReference type="Proteomes" id="UP001596103">
    <property type="component" value="Unassembled WGS sequence"/>
</dbReference>
<organism evidence="1 2">
    <name type="scientific">Paraburkholderia denitrificans</name>
    <dbReference type="NCBI Taxonomy" id="694025"/>
    <lineage>
        <taxon>Bacteria</taxon>
        <taxon>Pseudomonadati</taxon>
        <taxon>Pseudomonadota</taxon>
        <taxon>Betaproteobacteria</taxon>
        <taxon>Burkholderiales</taxon>
        <taxon>Burkholderiaceae</taxon>
        <taxon>Paraburkholderia</taxon>
    </lineage>
</organism>
<proteinExistence type="predicted"/>
<gene>
    <name evidence="1" type="ORF">ACFPTO_17610</name>
</gene>
<evidence type="ECO:0000313" key="2">
    <source>
        <dbReference type="Proteomes" id="UP001596103"/>
    </source>
</evidence>
<protein>
    <submittedName>
        <fullName evidence="1">Uncharacterized protein</fullName>
    </submittedName>
</protein>
<accession>A0ABW0JBX8</accession>
<name>A0ABW0JBX8_9BURK</name>
<dbReference type="RefSeq" id="WP_377713180.1">
    <property type="nucleotide sequence ID" value="NZ_JBHSMP010000020.1"/>
</dbReference>
<comment type="caution">
    <text evidence="1">The sequence shown here is derived from an EMBL/GenBank/DDBJ whole genome shotgun (WGS) entry which is preliminary data.</text>
</comment>
<evidence type="ECO:0000313" key="1">
    <source>
        <dbReference type="EMBL" id="MFC5430601.1"/>
    </source>
</evidence>
<keyword evidence="2" id="KW-1185">Reference proteome</keyword>
<sequence length="97" mass="10976">MEVVVAADVAAHARIESPGGEVGFRLAFPGQQRQHRRQRTRQLLRRFLHGTRLTLRHELGVEMAMQHAAQRVFEQAQPLVGEHEHLDLGAESPVLLQ</sequence>
<reference evidence="2" key="1">
    <citation type="journal article" date="2019" name="Int. J. Syst. Evol. Microbiol.">
        <title>The Global Catalogue of Microorganisms (GCM) 10K type strain sequencing project: providing services to taxonomists for standard genome sequencing and annotation.</title>
        <authorList>
            <consortium name="The Broad Institute Genomics Platform"/>
            <consortium name="The Broad Institute Genome Sequencing Center for Infectious Disease"/>
            <person name="Wu L."/>
            <person name="Ma J."/>
        </authorList>
    </citation>
    <scope>NUCLEOTIDE SEQUENCE [LARGE SCALE GENOMIC DNA]</scope>
    <source>
        <strain evidence="2">CCUG 56042</strain>
    </source>
</reference>